<name>A0A8J7W674_9EURY</name>
<dbReference type="RefSeq" id="WP_211529899.1">
    <property type="nucleotide sequence ID" value="NZ_JWHL01000002.1"/>
</dbReference>
<gene>
    <name evidence="2" type="ORF">RJ53_01755</name>
</gene>
<reference evidence="2" key="1">
    <citation type="submission" date="2014-12" db="EMBL/GenBank/DDBJ databases">
        <authorList>
            <person name="Huang H.-H."/>
            <person name="Chen S.-C."/>
            <person name="Lai M.-C."/>
        </authorList>
    </citation>
    <scope>NUCLEOTIDE SEQUENCE</scope>
    <source>
        <strain evidence="2">K1F9705b</strain>
    </source>
</reference>
<dbReference type="NCBIfam" id="NF010367">
    <property type="entry name" value="PRK13795.1-2"/>
    <property type="match status" value="1"/>
</dbReference>
<dbReference type="Pfam" id="PF01507">
    <property type="entry name" value="PAPS_reduct"/>
    <property type="match status" value="1"/>
</dbReference>
<dbReference type="GO" id="GO:0003824">
    <property type="term" value="F:catalytic activity"/>
    <property type="evidence" value="ECO:0007669"/>
    <property type="project" value="InterPro"/>
</dbReference>
<dbReference type="Proteomes" id="UP000730161">
    <property type="component" value="Unassembled WGS sequence"/>
</dbReference>
<dbReference type="InterPro" id="IPR050128">
    <property type="entry name" value="Sulfate_adenylyltrnsfr_sub2"/>
</dbReference>
<dbReference type="InterPro" id="IPR036974">
    <property type="entry name" value="PUA_sf"/>
</dbReference>
<dbReference type="Pfam" id="PF01472">
    <property type="entry name" value="PUA"/>
    <property type="match status" value="1"/>
</dbReference>
<feature type="domain" description="PUA" evidence="1">
    <location>
        <begin position="123"/>
        <end position="197"/>
    </location>
</feature>
<evidence type="ECO:0000313" key="3">
    <source>
        <dbReference type="Proteomes" id="UP000730161"/>
    </source>
</evidence>
<dbReference type="InterPro" id="IPR002500">
    <property type="entry name" value="PAPS_reduct_dom"/>
</dbReference>
<sequence length="468" mass="52238">MKSPYLGAIPLHWCDACHVPVLGKRCACGEKTRAVGITPPGDARPAFPSDIRLINRIFEDTFGAVLIPDGHLVILNKVPDDDRMEEIILGGAVVGAIRYLPVESRWEALPRPHAAALLTPEKRYLVVSDDAASFIRDGSSVLAPGLISIDQHVMAGDEVFVMTTDGTCIGVGRAKMGAEEAKGTSRGQIVRLRKNSPHIFIPGPATWEDAVRANREILLRMETDSITFIRDVAEAETLPVTVSYSGGKDSLVTLLLANKALGQVPLIFADTGLEFPETYANIEEVKKRYNCTVLTGDGEGGFWKGFAEHGPPAVDLRWCCKACKLTPVKDLINEHFGECLSLIGQRKYESAKRMQSRRVWRNPNVPNQLSAAPIQNWNAMHVWLYLFQEEAPYNTLYEEGLDRIGCYMCPSSDIAHLTMIEERYPDLWYRWRTAVQEWGRAAGLKEEWFPSGGWRKNRGKLNDEDSHY</sequence>
<keyword evidence="3" id="KW-1185">Reference proteome</keyword>
<dbReference type="Gene3D" id="3.40.50.620">
    <property type="entry name" value="HUPs"/>
    <property type="match status" value="1"/>
</dbReference>
<dbReference type="InterPro" id="IPR015947">
    <property type="entry name" value="PUA-like_sf"/>
</dbReference>
<dbReference type="InterPro" id="IPR014729">
    <property type="entry name" value="Rossmann-like_a/b/a_fold"/>
</dbReference>
<proteinExistence type="predicted"/>
<dbReference type="PANTHER" id="PTHR43196">
    <property type="entry name" value="SULFATE ADENYLYLTRANSFERASE SUBUNIT 2"/>
    <property type="match status" value="1"/>
</dbReference>
<comment type="caution">
    <text evidence="2">The sequence shown here is derived from an EMBL/GenBank/DDBJ whole genome shotgun (WGS) entry which is preliminary data.</text>
</comment>
<dbReference type="CDD" id="cd21149">
    <property type="entry name" value="PUA_archaeosine_TGT"/>
    <property type="match status" value="1"/>
</dbReference>
<evidence type="ECO:0000259" key="1">
    <source>
        <dbReference type="SMART" id="SM00359"/>
    </source>
</evidence>
<dbReference type="PANTHER" id="PTHR43196:SF2">
    <property type="entry name" value="PHOSPHOADENOSINE PHOSPHOSULFATE REDUCTASE"/>
    <property type="match status" value="1"/>
</dbReference>
<dbReference type="EMBL" id="JWHL01000002">
    <property type="protein sequence ID" value="MBR1368288.1"/>
    <property type="molecule type" value="Genomic_DNA"/>
</dbReference>
<dbReference type="GO" id="GO:0003723">
    <property type="term" value="F:RNA binding"/>
    <property type="evidence" value="ECO:0007669"/>
    <property type="project" value="InterPro"/>
</dbReference>
<organism evidence="2 3">
    <name type="scientific">Methanocalculus chunghsingensis</name>
    <dbReference type="NCBI Taxonomy" id="156457"/>
    <lineage>
        <taxon>Archaea</taxon>
        <taxon>Methanobacteriati</taxon>
        <taxon>Methanobacteriota</taxon>
        <taxon>Stenosarchaea group</taxon>
        <taxon>Methanomicrobia</taxon>
        <taxon>Methanomicrobiales</taxon>
        <taxon>Methanocalculaceae</taxon>
        <taxon>Methanocalculus</taxon>
    </lineage>
</organism>
<dbReference type="PROSITE" id="PS50890">
    <property type="entry name" value="PUA"/>
    <property type="match status" value="1"/>
</dbReference>
<dbReference type="Gene3D" id="2.30.130.10">
    <property type="entry name" value="PUA domain"/>
    <property type="match status" value="1"/>
</dbReference>
<accession>A0A8J7W674</accession>
<dbReference type="SUPFAM" id="SSF52402">
    <property type="entry name" value="Adenine nucleotide alpha hydrolases-like"/>
    <property type="match status" value="1"/>
</dbReference>
<dbReference type="NCBIfam" id="TIGR00451">
    <property type="entry name" value="unchar_dom_2"/>
    <property type="match status" value="1"/>
</dbReference>
<dbReference type="SMART" id="SM00359">
    <property type="entry name" value="PUA"/>
    <property type="match status" value="1"/>
</dbReference>
<dbReference type="SUPFAM" id="SSF88697">
    <property type="entry name" value="PUA domain-like"/>
    <property type="match status" value="1"/>
</dbReference>
<dbReference type="CDD" id="cd23947">
    <property type="entry name" value="PAPS_reductase-like_YbdN"/>
    <property type="match status" value="1"/>
</dbReference>
<dbReference type="AlphaFoldDB" id="A0A8J7W674"/>
<evidence type="ECO:0000313" key="2">
    <source>
        <dbReference type="EMBL" id="MBR1368288.1"/>
    </source>
</evidence>
<protein>
    <submittedName>
        <fullName evidence="2">Phosphoadenosine phosphosulfate reductase</fullName>
    </submittedName>
</protein>
<dbReference type="OrthoDB" id="5817at2157"/>
<dbReference type="InterPro" id="IPR004521">
    <property type="entry name" value="Uncharacterised_CHP00451"/>
</dbReference>
<dbReference type="InterPro" id="IPR002478">
    <property type="entry name" value="PUA"/>
</dbReference>